<dbReference type="EMBL" id="JAOWKW010000002">
    <property type="protein sequence ID" value="MCV2877926.1"/>
    <property type="molecule type" value="Genomic_DNA"/>
</dbReference>
<keyword evidence="2" id="KW-0812">Transmembrane</keyword>
<gene>
    <name evidence="3" type="ORF">OE699_03590</name>
</gene>
<keyword evidence="4" id="KW-1185">Reference proteome</keyword>
<evidence type="ECO:0000313" key="3">
    <source>
        <dbReference type="EMBL" id="MCV2877926.1"/>
    </source>
</evidence>
<dbReference type="RefSeq" id="WP_263847139.1">
    <property type="nucleotide sequence ID" value="NZ_JAOWKW010000002.1"/>
</dbReference>
<feature type="region of interest" description="Disordered" evidence="1">
    <location>
        <begin position="29"/>
        <end position="52"/>
    </location>
</feature>
<reference evidence="3 4" key="1">
    <citation type="submission" date="2022-10" db="EMBL/GenBank/DDBJ databases">
        <title>Sinirhodobacter sp. nov., isolated from ocean surface sediments.</title>
        <authorList>
            <person name="He W."/>
            <person name="Wang L."/>
            <person name="Zhang D.-F."/>
        </authorList>
    </citation>
    <scope>NUCLEOTIDE SEQUENCE [LARGE SCALE GENOMIC DNA]</scope>
    <source>
        <strain evidence="3 4">WL0115</strain>
    </source>
</reference>
<sequence>MIAFISNYWAAILMIALGAVAFTLAYRGTRIPPDDTNNKARGGGPPVDRWTP</sequence>
<evidence type="ECO:0000313" key="4">
    <source>
        <dbReference type="Proteomes" id="UP001526166"/>
    </source>
</evidence>
<organism evidence="3 4">
    <name type="scientific">Sedimentimonas flavescens</name>
    <dbReference type="NCBI Taxonomy" id="2851012"/>
    <lineage>
        <taxon>Bacteria</taxon>
        <taxon>Pseudomonadati</taxon>
        <taxon>Pseudomonadota</taxon>
        <taxon>Alphaproteobacteria</taxon>
        <taxon>Rhodobacterales</taxon>
        <taxon>Rhodobacter group</taxon>
        <taxon>Sedimentimonas</taxon>
    </lineage>
</organism>
<keyword evidence="2" id="KW-1133">Transmembrane helix</keyword>
<proteinExistence type="predicted"/>
<accession>A0ABT2ZWB1</accession>
<evidence type="ECO:0000256" key="2">
    <source>
        <dbReference type="SAM" id="Phobius"/>
    </source>
</evidence>
<protein>
    <submittedName>
        <fullName evidence="3">Uncharacterized protein</fullName>
    </submittedName>
</protein>
<keyword evidence="2" id="KW-0472">Membrane</keyword>
<name>A0ABT2ZWB1_9RHOB</name>
<comment type="caution">
    <text evidence="3">The sequence shown here is derived from an EMBL/GenBank/DDBJ whole genome shotgun (WGS) entry which is preliminary data.</text>
</comment>
<feature type="transmembrane region" description="Helical" evidence="2">
    <location>
        <begin position="6"/>
        <end position="26"/>
    </location>
</feature>
<dbReference type="Proteomes" id="UP001526166">
    <property type="component" value="Unassembled WGS sequence"/>
</dbReference>
<evidence type="ECO:0000256" key="1">
    <source>
        <dbReference type="SAM" id="MobiDB-lite"/>
    </source>
</evidence>